<feature type="transmembrane region" description="Helical" evidence="1">
    <location>
        <begin position="285"/>
        <end position="308"/>
    </location>
</feature>
<keyword evidence="1" id="KW-0472">Membrane</keyword>
<sequence>MYKESLEAIRGQPLGSRSDVSYIALAGDQGSAELPIDENGATPSSLRARGYGAGRRSKEVIRRALLSLLPSILARELGHVDKDAVIPAATATSYLNGLRGLAALFVAVSHYMTDHPWVNHSWGQTPEDDSLVQLPFVRLVYSGIFMVTIFFVLSGFALTYSPLKKCHAGQSADAIASLPSSVFRRPFRLFMPVIPTLVATTMAIQHQGFYGHDSNTLVGPVAVGVWSHVLYVWGTLAGIITTSSINTILPPAWTLSPEYQGSLLVFTCCLVFARTPALVRILCVLALLAFFLYQANWQLCLFLAGMILGDIRQMRQKLPPLKGLERKAASAASWLLLVFCLFLGGWPSDGDGYTAAGYSWFVWAPTFGIEPRNFFPSVAAVGLVTALENLPVLQRRLSSRVMLYLGEISYGMYLVHWLVSRSFVCGLKHRMLEAGYSMGSAWTITFVMMLVFSIWLGDVNWRLFDKKSVRFSHWLSKKLGI</sequence>
<dbReference type="AlphaFoldDB" id="A0AAD8PVT4"/>
<accession>A0AAD8PVT4</accession>
<name>A0AAD8PVT4_9PEZI</name>
<keyword evidence="3" id="KW-0012">Acyltransferase</keyword>
<protein>
    <submittedName>
        <fullName evidence="3">Acyltransferase</fullName>
    </submittedName>
</protein>
<gene>
    <name evidence="3" type="ORF">LY79DRAFT_519292</name>
</gene>
<feature type="transmembrane region" description="Helical" evidence="1">
    <location>
        <begin position="328"/>
        <end position="346"/>
    </location>
</feature>
<evidence type="ECO:0000313" key="4">
    <source>
        <dbReference type="Proteomes" id="UP001230504"/>
    </source>
</evidence>
<keyword evidence="1" id="KW-0812">Transmembrane</keyword>
<dbReference type="RefSeq" id="XP_060412177.1">
    <property type="nucleotide sequence ID" value="XM_060555120.1"/>
</dbReference>
<dbReference type="EMBL" id="JAHLJV010000047">
    <property type="protein sequence ID" value="KAK1585133.1"/>
    <property type="molecule type" value="Genomic_DNA"/>
</dbReference>
<feature type="transmembrane region" description="Helical" evidence="1">
    <location>
        <begin position="261"/>
        <end position="279"/>
    </location>
</feature>
<dbReference type="InterPro" id="IPR050879">
    <property type="entry name" value="Acyltransferase_3"/>
</dbReference>
<proteinExistence type="predicted"/>
<dbReference type="GO" id="GO:0016747">
    <property type="term" value="F:acyltransferase activity, transferring groups other than amino-acyl groups"/>
    <property type="evidence" value="ECO:0007669"/>
    <property type="project" value="InterPro"/>
</dbReference>
<evidence type="ECO:0000313" key="3">
    <source>
        <dbReference type="EMBL" id="KAK1585133.1"/>
    </source>
</evidence>
<feature type="transmembrane region" description="Helical" evidence="1">
    <location>
        <begin position="439"/>
        <end position="457"/>
    </location>
</feature>
<dbReference type="PANTHER" id="PTHR23028:SF134">
    <property type="entry name" value="PUTATIVE (AFU_ORTHOLOGUE AFUA_4G08520)-RELATED"/>
    <property type="match status" value="1"/>
</dbReference>
<dbReference type="PANTHER" id="PTHR23028">
    <property type="entry name" value="ACETYLTRANSFERASE"/>
    <property type="match status" value="1"/>
</dbReference>
<dbReference type="GeneID" id="85439360"/>
<reference evidence="3" key="1">
    <citation type="submission" date="2021-06" db="EMBL/GenBank/DDBJ databases">
        <title>Comparative genomics, transcriptomics and evolutionary studies reveal genomic signatures of adaptation to plant cell wall in hemibiotrophic fungi.</title>
        <authorList>
            <consortium name="DOE Joint Genome Institute"/>
            <person name="Baroncelli R."/>
            <person name="Diaz J.F."/>
            <person name="Benocci T."/>
            <person name="Peng M."/>
            <person name="Battaglia E."/>
            <person name="Haridas S."/>
            <person name="Andreopoulos W."/>
            <person name="Labutti K."/>
            <person name="Pangilinan J."/>
            <person name="Floch G.L."/>
            <person name="Makela M.R."/>
            <person name="Henrissat B."/>
            <person name="Grigoriev I.V."/>
            <person name="Crouch J.A."/>
            <person name="De Vries R.P."/>
            <person name="Sukno S.A."/>
            <person name="Thon M.R."/>
        </authorList>
    </citation>
    <scope>NUCLEOTIDE SEQUENCE</scope>
    <source>
        <strain evidence="3">CBS 125086</strain>
    </source>
</reference>
<feature type="domain" description="Acyltransferase 3" evidence="2">
    <location>
        <begin position="94"/>
        <end position="456"/>
    </location>
</feature>
<keyword evidence="4" id="KW-1185">Reference proteome</keyword>
<feature type="transmembrane region" description="Helical" evidence="1">
    <location>
        <begin position="401"/>
        <end position="419"/>
    </location>
</feature>
<dbReference type="InterPro" id="IPR002656">
    <property type="entry name" value="Acyl_transf_3_dom"/>
</dbReference>
<dbReference type="Proteomes" id="UP001230504">
    <property type="component" value="Unassembled WGS sequence"/>
</dbReference>
<evidence type="ECO:0000259" key="2">
    <source>
        <dbReference type="Pfam" id="PF01757"/>
    </source>
</evidence>
<keyword evidence="3" id="KW-0808">Transferase</keyword>
<feature type="transmembrane region" description="Helical" evidence="1">
    <location>
        <begin position="139"/>
        <end position="160"/>
    </location>
</feature>
<evidence type="ECO:0000256" key="1">
    <source>
        <dbReference type="SAM" id="Phobius"/>
    </source>
</evidence>
<comment type="caution">
    <text evidence="3">The sequence shown here is derived from an EMBL/GenBank/DDBJ whole genome shotgun (WGS) entry which is preliminary data.</text>
</comment>
<dbReference type="Pfam" id="PF01757">
    <property type="entry name" value="Acyl_transf_3"/>
    <property type="match status" value="1"/>
</dbReference>
<organism evidence="3 4">
    <name type="scientific">Colletotrichum navitas</name>
    <dbReference type="NCBI Taxonomy" id="681940"/>
    <lineage>
        <taxon>Eukaryota</taxon>
        <taxon>Fungi</taxon>
        <taxon>Dikarya</taxon>
        <taxon>Ascomycota</taxon>
        <taxon>Pezizomycotina</taxon>
        <taxon>Sordariomycetes</taxon>
        <taxon>Hypocreomycetidae</taxon>
        <taxon>Glomerellales</taxon>
        <taxon>Glomerellaceae</taxon>
        <taxon>Colletotrichum</taxon>
        <taxon>Colletotrichum graminicola species complex</taxon>
    </lineage>
</organism>
<keyword evidence="1" id="KW-1133">Transmembrane helix</keyword>